<feature type="compositionally biased region" description="Low complexity" evidence="1">
    <location>
        <begin position="7"/>
        <end position="20"/>
    </location>
</feature>
<name>A0A7X6D4Y4_9ACTN</name>
<keyword evidence="3" id="KW-1185">Reference proteome</keyword>
<gene>
    <name evidence="2" type="ORF">HCN56_22400</name>
</gene>
<comment type="caution">
    <text evidence="2">The sequence shown here is derived from an EMBL/GenBank/DDBJ whole genome shotgun (WGS) entry which is preliminary data.</text>
</comment>
<evidence type="ECO:0000313" key="3">
    <source>
        <dbReference type="Proteomes" id="UP000578686"/>
    </source>
</evidence>
<proteinExistence type="predicted"/>
<feature type="region of interest" description="Disordered" evidence="1">
    <location>
        <begin position="1"/>
        <end position="20"/>
    </location>
</feature>
<feature type="region of interest" description="Disordered" evidence="1">
    <location>
        <begin position="37"/>
        <end position="82"/>
    </location>
</feature>
<evidence type="ECO:0000313" key="2">
    <source>
        <dbReference type="EMBL" id="NJQ08255.1"/>
    </source>
</evidence>
<dbReference type="Proteomes" id="UP000578686">
    <property type="component" value="Unassembled WGS sequence"/>
</dbReference>
<accession>A0A7X6D4Y4</accession>
<evidence type="ECO:0000256" key="1">
    <source>
        <dbReference type="SAM" id="MobiDB-lite"/>
    </source>
</evidence>
<organism evidence="2 3">
    <name type="scientific">Streptomyces lonarensis</name>
    <dbReference type="NCBI Taxonomy" id="700599"/>
    <lineage>
        <taxon>Bacteria</taxon>
        <taxon>Bacillati</taxon>
        <taxon>Actinomycetota</taxon>
        <taxon>Actinomycetes</taxon>
        <taxon>Kitasatosporales</taxon>
        <taxon>Streptomycetaceae</taxon>
        <taxon>Streptomyces</taxon>
    </lineage>
</organism>
<feature type="non-terminal residue" evidence="2">
    <location>
        <position position="1"/>
    </location>
</feature>
<reference evidence="2 3" key="1">
    <citation type="submission" date="2020-03" db="EMBL/GenBank/DDBJ databases">
        <title>Draft genome of Streptomyces sp. ventii, isolated from the Axial Seamount in the Pacific Ocean, and resequencing of the two type strains Streptomyces lonarensis strain NCL 716 and Streptomyces bohaiensis strain 11A07.</title>
        <authorList>
            <person name="Loughran R.M."/>
            <person name="Pfannmuller K.M."/>
            <person name="Wasson B.J."/>
            <person name="Deadmond M.C."/>
            <person name="Paddock B.E."/>
            <person name="Koyack M.J."/>
            <person name="Gallegos D.A."/>
            <person name="Mitchell E.A."/>
            <person name="Ushijima B."/>
            <person name="Saw J.H."/>
            <person name="Mcphail K.L."/>
            <person name="Videau P."/>
        </authorList>
    </citation>
    <scope>NUCLEOTIDE SEQUENCE [LARGE SCALE GENOMIC DNA]</scope>
    <source>
        <strain evidence="2 3">NCL716</strain>
    </source>
</reference>
<dbReference type="EMBL" id="JAAVJD010000268">
    <property type="protein sequence ID" value="NJQ08255.1"/>
    <property type="molecule type" value="Genomic_DNA"/>
</dbReference>
<protein>
    <submittedName>
        <fullName evidence="2">Uncharacterized protein</fullName>
    </submittedName>
</protein>
<dbReference type="AlphaFoldDB" id="A0A7X6D4Y4"/>
<sequence length="82" mass="8068">PVAPAEATGPSRAGPARAAVRGTGTARFLAGAARANAVTGGNAPRPAARSVLDGAPPPGPPPFQRVATLPQVAPEHAPVIHR</sequence>